<proteinExistence type="predicted"/>
<evidence type="ECO:0000313" key="2">
    <source>
        <dbReference type="EMBL" id="PON73046.1"/>
    </source>
</evidence>
<feature type="compositionally biased region" description="Basic and acidic residues" evidence="1">
    <location>
        <begin position="60"/>
        <end position="85"/>
    </location>
</feature>
<dbReference type="EMBL" id="JXTB01000036">
    <property type="protein sequence ID" value="PON73046.1"/>
    <property type="molecule type" value="Genomic_DNA"/>
</dbReference>
<feature type="region of interest" description="Disordered" evidence="1">
    <location>
        <begin position="52"/>
        <end position="85"/>
    </location>
</feature>
<keyword evidence="3" id="KW-1185">Reference proteome</keyword>
<dbReference type="AlphaFoldDB" id="A0A2P5DID5"/>
<accession>A0A2P5DID5</accession>
<evidence type="ECO:0000313" key="3">
    <source>
        <dbReference type="Proteomes" id="UP000237105"/>
    </source>
</evidence>
<sequence length="85" mass="9577">DTGSRYSRYHLLCPYSTTTYPTPPSASYPAHPSLASTFPPLKTLDILARSPARAFNRRRGPIDDSKPPDLEAQEKTETDRRRVES</sequence>
<comment type="caution">
    <text evidence="2">The sequence shown here is derived from an EMBL/GenBank/DDBJ whole genome shotgun (WGS) entry which is preliminary data.</text>
</comment>
<name>A0A2P5DID5_PARAD</name>
<reference evidence="3" key="1">
    <citation type="submission" date="2016-06" db="EMBL/GenBank/DDBJ databases">
        <title>Parallel loss of symbiosis genes in relatives of nitrogen-fixing non-legume Parasponia.</title>
        <authorList>
            <person name="Van Velzen R."/>
            <person name="Holmer R."/>
            <person name="Bu F."/>
            <person name="Rutten L."/>
            <person name="Van Zeijl A."/>
            <person name="Liu W."/>
            <person name="Santuari L."/>
            <person name="Cao Q."/>
            <person name="Sharma T."/>
            <person name="Shen D."/>
            <person name="Roswanjaya Y."/>
            <person name="Wardhani T."/>
            <person name="Kalhor M.S."/>
            <person name="Jansen J."/>
            <person name="Van den Hoogen J."/>
            <person name="Gungor B."/>
            <person name="Hartog M."/>
            <person name="Hontelez J."/>
            <person name="Verver J."/>
            <person name="Yang W.-C."/>
            <person name="Schijlen E."/>
            <person name="Repin R."/>
            <person name="Schilthuizen M."/>
            <person name="Schranz E."/>
            <person name="Heidstra R."/>
            <person name="Miyata K."/>
            <person name="Fedorova E."/>
            <person name="Kohlen W."/>
            <person name="Bisseling T."/>
            <person name="Smit S."/>
            <person name="Geurts R."/>
        </authorList>
    </citation>
    <scope>NUCLEOTIDE SEQUENCE [LARGE SCALE GENOMIC DNA]</scope>
    <source>
        <strain evidence="3">cv. WU1-14</strain>
    </source>
</reference>
<feature type="non-terminal residue" evidence="2">
    <location>
        <position position="1"/>
    </location>
</feature>
<gene>
    <name evidence="2" type="ORF">PanWU01x14_061960</name>
</gene>
<dbReference type="Proteomes" id="UP000237105">
    <property type="component" value="Unassembled WGS sequence"/>
</dbReference>
<organism evidence="2 3">
    <name type="scientific">Parasponia andersonii</name>
    <name type="common">Sponia andersonii</name>
    <dbReference type="NCBI Taxonomy" id="3476"/>
    <lineage>
        <taxon>Eukaryota</taxon>
        <taxon>Viridiplantae</taxon>
        <taxon>Streptophyta</taxon>
        <taxon>Embryophyta</taxon>
        <taxon>Tracheophyta</taxon>
        <taxon>Spermatophyta</taxon>
        <taxon>Magnoliopsida</taxon>
        <taxon>eudicotyledons</taxon>
        <taxon>Gunneridae</taxon>
        <taxon>Pentapetalae</taxon>
        <taxon>rosids</taxon>
        <taxon>fabids</taxon>
        <taxon>Rosales</taxon>
        <taxon>Cannabaceae</taxon>
        <taxon>Parasponia</taxon>
    </lineage>
</organism>
<evidence type="ECO:0000256" key="1">
    <source>
        <dbReference type="SAM" id="MobiDB-lite"/>
    </source>
</evidence>
<protein>
    <submittedName>
        <fullName evidence="2">Uncharacterized protein</fullName>
    </submittedName>
</protein>